<dbReference type="SUPFAM" id="SSF48350">
    <property type="entry name" value="GTPase activation domain, GAP"/>
    <property type="match status" value="1"/>
</dbReference>
<feature type="region of interest" description="Disordered" evidence="8">
    <location>
        <begin position="951"/>
        <end position="1180"/>
    </location>
</feature>
<organism evidence="11 12">
    <name type="scientific">Conger conger</name>
    <name type="common">Conger eel</name>
    <name type="synonym">Muraena conger</name>
    <dbReference type="NCBI Taxonomy" id="82655"/>
    <lineage>
        <taxon>Eukaryota</taxon>
        <taxon>Metazoa</taxon>
        <taxon>Chordata</taxon>
        <taxon>Craniata</taxon>
        <taxon>Vertebrata</taxon>
        <taxon>Euteleostomi</taxon>
        <taxon>Actinopterygii</taxon>
        <taxon>Neopterygii</taxon>
        <taxon>Teleostei</taxon>
        <taxon>Anguilliformes</taxon>
        <taxon>Congridae</taxon>
        <taxon>Conger</taxon>
    </lineage>
</organism>
<dbReference type="GO" id="GO:0008270">
    <property type="term" value="F:zinc ion binding"/>
    <property type="evidence" value="ECO:0007669"/>
    <property type="project" value="UniProtKB-KW"/>
</dbReference>
<keyword evidence="3" id="KW-0677">Repeat</keyword>
<feature type="compositionally biased region" description="Acidic residues" evidence="8">
    <location>
        <begin position="564"/>
        <end position="577"/>
    </location>
</feature>
<feature type="region of interest" description="Disordered" evidence="8">
    <location>
        <begin position="1486"/>
        <end position="1534"/>
    </location>
</feature>
<dbReference type="Proteomes" id="UP001152803">
    <property type="component" value="Unassembled WGS sequence"/>
</dbReference>
<keyword evidence="5" id="KW-0862">Zinc</keyword>
<evidence type="ECO:0000256" key="8">
    <source>
        <dbReference type="SAM" id="MobiDB-lite"/>
    </source>
</evidence>
<feature type="compositionally biased region" description="Basic and acidic residues" evidence="8">
    <location>
        <begin position="1120"/>
        <end position="1169"/>
    </location>
</feature>
<feature type="compositionally biased region" description="Pro residues" evidence="8">
    <location>
        <begin position="650"/>
        <end position="659"/>
    </location>
</feature>
<feature type="compositionally biased region" description="Basic and acidic residues" evidence="8">
    <location>
        <begin position="1022"/>
        <end position="1073"/>
    </location>
</feature>
<dbReference type="SMART" id="SM00355">
    <property type="entry name" value="ZnF_C2H2"/>
    <property type="match status" value="3"/>
</dbReference>
<evidence type="ECO:0000259" key="10">
    <source>
        <dbReference type="PROSITE" id="PS50238"/>
    </source>
</evidence>
<feature type="region of interest" description="Disordered" evidence="8">
    <location>
        <begin position="457"/>
        <end position="595"/>
    </location>
</feature>
<name>A0A9Q1HW22_CONCO</name>
<keyword evidence="4 6" id="KW-0863">Zinc-finger</keyword>
<feature type="region of interest" description="Disordered" evidence="8">
    <location>
        <begin position="1275"/>
        <end position="1323"/>
    </location>
</feature>
<dbReference type="InterPro" id="IPR036236">
    <property type="entry name" value="Znf_C2H2_sf"/>
</dbReference>
<feature type="region of interest" description="Disordered" evidence="8">
    <location>
        <begin position="315"/>
        <end position="364"/>
    </location>
</feature>
<sequence>MNQWSLGVSPTPGIALLNKAIEWEWAAEMRRGRRKAASKDKVFGCDLLEHLAAASQEIPQVLRSCSEFIEEYGIVDGIYRLSGVSSNTQKLRGEFDIDGVPDLSKDVYLQDIHCVSSLCKAYFRELPNPLLTYQLYDKFADAVAIQLEEERLVKIRDVLKDLPVPHYRTLEYLMRHLVKMATFASETNMHARNLAIVWAPNLLRSKDIEATGLNGTAAFMEVRVQSIVVEFILTHVSQLFPIPGQVPERRKSLPSPSILSNQEDPFFRAIPFNVPSTLSPGNGPPAMRPYHAIIEGTDKRKGSLKGRKWKSIFNLGGRLQDPRRKNKTTGKEKEKVGLRPAKSMDSLSSPPPAPSSETGPAGGGLGGAGSGYAVTYRRGGGACVSVVSGGGVQGTYSRLDSGGEHHTDGQPPQPRSPALASRAERRAGMHISGPISVTVPLHITSGLVLGGALRQGEGVGNRDGAGARVEEGAAPKDEAAANGDGDGGGARRDSGGGPHPEENGKARAEGEGQGEESGKARAEEEGQGEEGREGGAGGKESAVTRLEEGREAGGGEEREKEETEPAEAAAAEEDLDYVDMKGISPREEQDSQLPLDFQDTFGFLDLMDSSAYNQVNEFSVEPPCYEEMDDDDEESGYPGHSSLILTPERPLQPPRPLTPDPQGNSACKSLSLPYKSRPFLAALSSSSSGEDDDEDEEEGSDEEEDIMFYSLPSSLLLQAGIQGEAETHKMAENAGAHPTARPGQDTDAHSSPNARSRANAFSQSEGEHEHSPDMDWLLALARPREMVEHDGSEEEDSLELREQTEEEEEEEEKEEEEETPANTTNGERDHPVALTNDTHELGCAGRESGFVMSEEDEEYEEDCGKGLKEEDHTSEHKPKERNHAAERTEPKERDHATERSSTEHREAPHRKIGPGGTADSHHGSPEGPEGCHGYLVNGPEPAAELMECTVSPEACPPPLPETPLGSLACPPPHQEPPAPPAEGGSEKAQESHQQPAAQEKEGKKEQMEERQERSAVTSGGPEEGRGGRDLRTPQKDEAQRNARERDEERNKGGEEDREQGARQGKSEREREGRCPGPGPGVARALVYSKQATPKLHQAKAVPVVPPKPQQCKLTALTLRQQRERERGEGEREEQRRREAEREREKDGDTEGESERWGDEGRSAEKDTRRNSGGSVCFDVAVARATEKRGRERERGKDGQMDMYRCQNEKDLLKRKLQLAERELRLARGARAHGCSNESVPVGLQVFRGISDVEGGADYGQKPPFEQKLFVKDCHSECTPEGGEQVTPPTPAAEELVTPPTPEGDGKKSDTEPTPVGDPEELSVQHRCGHGDEELSGLEFVVKAEQEEEHSAVAEISRLVDDGAALLRLEISRSHREIAVLRRTLQLKESELQVSRRLQGRFLHSRSVAGPGCRALGTEREKVWSPPAERVFGQEWSFTLSRDGEPAGVEEMDTPLLSSLSQNQSANIDKVRTEPVLIKQEGLGEDLCYSDPQSTPVEEEQVTQPTPAGDGKKPDTEPTPAGGPEELSEQHRCGHGDEELSGLEFVVKAEQEEEHVAQRLNQTGCEHSAGRLNNLGSEYVTYERNSQLWTSFTREDSDVDDPVCSNATEHCSHNLSIHTQLQHAPATTEVSGDTLSPFGASHVEEFDQMGEKPPACSEELRSEAIHTQQQGQYGETLGSLTKGDAIARRQPLQYGESNPDISDGDRCAPLRARAETRAKGHRRAGMGEKRFSCAQCGKSFTTRFYLKIHRRIHTGERPFKCTQCGKGFYCTSHLTSHQRSHTGEKPYSCDECGNSYSHLNSLKLHYRVHAEEKELNCA</sequence>
<dbReference type="Pfam" id="PF00096">
    <property type="entry name" value="zf-C2H2"/>
    <property type="match status" value="2"/>
</dbReference>
<evidence type="ECO:0000313" key="11">
    <source>
        <dbReference type="EMBL" id="KAJ8268553.1"/>
    </source>
</evidence>
<evidence type="ECO:0008006" key="13">
    <source>
        <dbReference type="Google" id="ProtNLM"/>
    </source>
</evidence>
<feature type="domain" description="C2H2-type" evidence="9">
    <location>
        <begin position="1758"/>
        <end position="1785"/>
    </location>
</feature>
<dbReference type="InterPro" id="IPR000198">
    <property type="entry name" value="RhoGAP_dom"/>
</dbReference>
<dbReference type="InterPro" id="IPR013087">
    <property type="entry name" value="Znf_C2H2_type"/>
</dbReference>
<feature type="region of interest" description="Disordered" evidence="8">
    <location>
        <begin position="394"/>
        <end position="424"/>
    </location>
</feature>
<evidence type="ECO:0000256" key="3">
    <source>
        <dbReference type="ARBA" id="ARBA00022737"/>
    </source>
</evidence>
<evidence type="ECO:0000256" key="2">
    <source>
        <dbReference type="ARBA" id="ARBA00022723"/>
    </source>
</evidence>
<dbReference type="PROSITE" id="PS50238">
    <property type="entry name" value="RHOGAP"/>
    <property type="match status" value="1"/>
</dbReference>
<feature type="compositionally biased region" description="Basic and acidic residues" evidence="8">
    <location>
        <begin position="998"/>
        <end position="1013"/>
    </location>
</feature>
<feature type="compositionally biased region" description="Polar residues" evidence="8">
    <location>
        <begin position="749"/>
        <end position="764"/>
    </location>
</feature>
<dbReference type="SMART" id="SM00324">
    <property type="entry name" value="RhoGAP"/>
    <property type="match status" value="1"/>
</dbReference>
<dbReference type="Pfam" id="PF00620">
    <property type="entry name" value="RhoGAP"/>
    <property type="match status" value="1"/>
</dbReference>
<dbReference type="FunFam" id="3.30.160.60:FF:000100">
    <property type="entry name" value="Zinc finger 45-like"/>
    <property type="match status" value="1"/>
</dbReference>
<evidence type="ECO:0000256" key="1">
    <source>
        <dbReference type="ARBA" id="ARBA00022468"/>
    </source>
</evidence>
<dbReference type="PROSITE" id="PS50157">
    <property type="entry name" value="ZINC_FINGER_C2H2_2"/>
    <property type="match status" value="3"/>
</dbReference>
<evidence type="ECO:0000259" key="9">
    <source>
        <dbReference type="PROSITE" id="PS50157"/>
    </source>
</evidence>
<keyword evidence="12" id="KW-1185">Reference proteome</keyword>
<protein>
    <recommendedName>
        <fullName evidence="13">Rho GTPase-activating protein 30</fullName>
    </recommendedName>
</protein>
<feature type="compositionally biased region" description="Acidic residues" evidence="8">
    <location>
        <begin position="624"/>
        <end position="635"/>
    </location>
</feature>
<feature type="domain" description="C2H2-type" evidence="9">
    <location>
        <begin position="1786"/>
        <end position="1813"/>
    </location>
</feature>
<feature type="compositionally biased region" description="Basic and acidic residues" evidence="8">
    <location>
        <begin position="489"/>
        <end position="533"/>
    </location>
</feature>
<evidence type="ECO:0000256" key="5">
    <source>
        <dbReference type="ARBA" id="ARBA00022833"/>
    </source>
</evidence>
<feature type="domain" description="C2H2-type" evidence="9">
    <location>
        <begin position="1730"/>
        <end position="1757"/>
    </location>
</feature>
<feature type="coiled-coil region" evidence="7">
    <location>
        <begin position="1202"/>
        <end position="1229"/>
    </location>
</feature>
<evidence type="ECO:0000313" key="12">
    <source>
        <dbReference type="Proteomes" id="UP001152803"/>
    </source>
</evidence>
<dbReference type="PANTHER" id="PTHR15729">
    <property type="entry name" value="CDC42 GTPASE-ACTIVATING PROTEIN"/>
    <property type="match status" value="1"/>
</dbReference>
<feature type="compositionally biased region" description="Acidic residues" evidence="8">
    <location>
        <begin position="804"/>
        <end position="819"/>
    </location>
</feature>
<reference evidence="11" key="1">
    <citation type="journal article" date="2023" name="Science">
        <title>Genome structures resolve the early diversification of teleost fishes.</title>
        <authorList>
            <person name="Parey E."/>
            <person name="Louis A."/>
            <person name="Montfort J."/>
            <person name="Bouchez O."/>
            <person name="Roques C."/>
            <person name="Iampietro C."/>
            <person name="Lluch J."/>
            <person name="Castinel A."/>
            <person name="Donnadieu C."/>
            <person name="Desvignes T."/>
            <person name="Floi Bucao C."/>
            <person name="Jouanno E."/>
            <person name="Wen M."/>
            <person name="Mejri S."/>
            <person name="Dirks R."/>
            <person name="Jansen H."/>
            <person name="Henkel C."/>
            <person name="Chen W.J."/>
            <person name="Zahm M."/>
            <person name="Cabau C."/>
            <person name="Klopp C."/>
            <person name="Thompson A.W."/>
            <person name="Robinson-Rechavi M."/>
            <person name="Braasch I."/>
            <person name="Lecointre G."/>
            <person name="Bobe J."/>
            <person name="Postlethwait J.H."/>
            <person name="Berthelot C."/>
            <person name="Roest Crollius H."/>
            <person name="Guiguen Y."/>
        </authorList>
    </citation>
    <scope>NUCLEOTIDE SEQUENCE</scope>
    <source>
        <strain evidence="11">Concon-B</strain>
    </source>
</reference>
<dbReference type="PANTHER" id="PTHR15729:SF12">
    <property type="entry name" value="RHO GTPASE-ACTIVATING PROTEIN 30"/>
    <property type="match status" value="1"/>
</dbReference>
<dbReference type="Gene3D" id="3.30.160.60">
    <property type="entry name" value="Classic Zinc Finger"/>
    <property type="match status" value="3"/>
</dbReference>
<dbReference type="GO" id="GO:0007264">
    <property type="term" value="P:small GTPase-mediated signal transduction"/>
    <property type="evidence" value="ECO:0007669"/>
    <property type="project" value="TreeGrafter"/>
</dbReference>
<gene>
    <name evidence="11" type="ORF">COCON_G00137250</name>
</gene>
<dbReference type="InterPro" id="IPR051576">
    <property type="entry name" value="PX-Rho_GAP"/>
</dbReference>
<dbReference type="CDD" id="cd04384">
    <property type="entry name" value="RhoGAP_CdGAP"/>
    <property type="match status" value="1"/>
</dbReference>
<proteinExistence type="predicted"/>
<dbReference type="FunFam" id="3.30.160.60:FF:000016">
    <property type="entry name" value="zinc finger protein 37 homolog"/>
    <property type="match status" value="1"/>
</dbReference>
<dbReference type="Gene3D" id="1.10.555.10">
    <property type="entry name" value="Rho GTPase activation protein"/>
    <property type="match status" value="1"/>
</dbReference>
<dbReference type="FunFam" id="1.10.555.10:FF:000002">
    <property type="entry name" value="rho GTPase-activating protein 32 isoform X1"/>
    <property type="match status" value="1"/>
</dbReference>
<dbReference type="PROSITE" id="PS00028">
    <property type="entry name" value="ZINC_FINGER_C2H2_1"/>
    <property type="match status" value="3"/>
</dbReference>
<keyword evidence="1" id="KW-0343">GTPase activation</keyword>
<dbReference type="InterPro" id="IPR008936">
    <property type="entry name" value="Rho_GTPase_activation_prot"/>
</dbReference>
<feature type="compositionally biased region" description="Basic and acidic residues" evidence="8">
    <location>
        <begin position="862"/>
        <end position="906"/>
    </location>
</feature>
<dbReference type="EMBL" id="JAFJMO010000009">
    <property type="protein sequence ID" value="KAJ8268553.1"/>
    <property type="molecule type" value="Genomic_DNA"/>
</dbReference>
<evidence type="ECO:0000256" key="6">
    <source>
        <dbReference type="PROSITE-ProRule" id="PRU00042"/>
    </source>
</evidence>
<dbReference type="OrthoDB" id="79452at2759"/>
<accession>A0A9Q1HW22</accession>
<evidence type="ECO:0000256" key="4">
    <source>
        <dbReference type="ARBA" id="ARBA00022771"/>
    </source>
</evidence>
<evidence type="ECO:0000256" key="7">
    <source>
        <dbReference type="SAM" id="Coils"/>
    </source>
</evidence>
<feature type="domain" description="Rho-GAP" evidence="10">
    <location>
        <begin position="45"/>
        <end position="240"/>
    </location>
</feature>
<dbReference type="SUPFAM" id="SSF57667">
    <property type="entry name" value="beta-beta-alpha zinc fingers"/>
    <property type="match status" value="2"/>
</dbReference>
<keyword evidence="2" id="KW-0479">Metal-binding</keyword>
<feature type="compositionally biased region" description="Basic and acidic residues" evidence="8">
    <location>
        <begin position="468"/>
        <end position="479"/>
    </location>
</feature>
<feature type="compositionally biased region" description="Polar residues" evidence="8">
    <location>
        <begin position="1490"/>
        <end position="1505"/>
    </location>
</feature>
<dbReference type="FunFam" id="3.30.160.60:FF:000765">
    <property type="entry name" value="Zinc finger 45-like"/>
    <property type="match status" value="1"/>
</dbReference>
<dbReference type="GO" id="GO:0005096">
    <property type="term" value="F:GTPase activator activity"/>
    <property type="evidence" value="ECO:0007669"/>
    <property type="project" value="UniProtKB-KW"/>
</dbReference>
<comment type="caution">
    <text evidence="11">The sequence shown here is derived from an EMBL/GenBank/DDBJ whole genome shotgun (WGS) entry which is preliminary data.</text>
</comment>
<feature type="compositionally biased region" description="Acidic residues" evidence="8">
    <location>
        <begin position="689"/>
        <end position="706"/>
    </location>
</feature>
<feature type="region of interest" description="Disordered" evidence="8">
    <location>
        <begin position="615"/>
        <end position="938"/>
    </location>
</feature>
<feature type="compositionally biased region" description="Basic and acidic residues" evidence="8">
    <location>
        <begin position="545"/>
        <end position="563"/>
    </location>
</feature>
<keyword evidence="7" id="KW-0175">Coiled coil</keyword>
<feature type="compositionally biased region" description="Pro residues" evidence="8">
    <location>
        <begin position="969"/>
        <end position="980"/>
    </location>
</feature>